<dbReference type="PANTHER" id="PTHR46206">
    <property type="entry name" value="CYTOCHROME P450"/>
    <property type="match status" value="1"/>
</dbReference>
<gene>
    <name evidence="8" type="ORF">K458DRAFT_392033</name>
</gene>
<sequence length="281" mass="31848">MDLTSKLVYYISKRILVSPDLCRRADYCASTESLNMFHVIFGALWNFVPLGPFRRPFYWVFSIPYCIQIRRAMDKYIIPIVEERVARKDDANLQWHLDTIQLMVEMHPATPKGSVPTCHSYPTSMPECIEPICAEIKDVLAKYVVSLRVAQQPVTMHNGFQLKTGTRIVFLAQFIHLGPTNYESPHDFIPFHFAGPGPCECPVDGPSKEVGRLKADAPDEKYLPFGYGKQSCTGQFFALKVVKLILRRLIYEYDITATGPLPDSPTSGTMDGFFLSRIVEA</sequence>
<organism evidence="8 9">
    <name type="scientific">Lentithecium fluviatile CBS 122367</name>
    <dbReference type="NCBI Taxonomy" id="1168545"/>
    <lineage>
        <taxon>Eukaryota</taxon>
        <taxon>Fungi</taxon>
        <taxon>Dikarya</taxon>
        <taxon>Ascomycota</taxon>
        <taxon>Pezizomycotina</taxon>
        <taxon>Dothideomycetes</taxon>
        <taxon>Pleosporomycetidae</taxon>
        <taxon>Pleosporales</taxon>
        <taxon>Massarineae</taxon>
        <taxon>Lentitheciaceae</taxon>
        <taxon>Lentithecium</taxon>
    </lineage>
</organism>
<evidence type="ECO:0000313" key="9">
    <source>
        <dbReference type="Proteomes" id="UP000799291"/>
    </source>
</evidence>
<accession>A0A6G1ITG5</accession>
<evidence type="ECO:0000256" key="6">
    <source>
        <dbReference type="ARBA" id="ARBA00023004"/>
    </source>
</evidence>
<evidence type="ECO:0000256" key="2">
    <source>
        <dbReference type="ARBA" id="ARBA00004685"/>
    </source>
</evidence>
<protein>
    <submittedName>
        <fullName evidence="8">Cytochrome P450</fullName>
    </submittedName>
</protein>
<dbReference type="GO" id="GO:0016705">
    <property type="term" value="F:oxidoreductase activity, acting on paired donors, with incorporation or reduction of molecular oxygen"/>
    <property type="evidence" value="ECO:0007669"/>
    <property type="project" value="InterPro"/>
</dbReference>
<keyword evidence="9" id="KW-1185">Reference proteome</keyword>
<keyword evidence="6 7" id="KW-0408">Iron</keyword>
<dbReference type="InterPro" id="IPR002403">
    <property type="entry name" value="Cyt_P450_E_grp-IV"/>
</dbReference>
<dbReference type="Proteomes" id="UP000799291">
    <property type="component" value="Unassembled WGS sequence"/>
</dbReference>
<dbReference type="SUPFAM" id="SSF48264">
    <property type="entry name" value="Cytochrome P450"/>
    <property type="match status" value="1"/>
</dbReference>
<keyword evidence="5" id="KW-0560">Oxidoreductase</keyword>
<keyword evidence="7" id="KW-0349">Heme</keyword>
<dbReference type="Gene3D" id="1.10.630.10">
    <property type="entry name" value="Cytochrome P450"/>
    <property type="match status" value="1"/>
</dbReference>
<name>A0A6G1ITG5_9PLEO</name>
<evidence type="ECO:0000256" key="1">
    <source>
        <dbReference type="ARBA" id="ARBA00001971"/>
    </source>
</evidence>
<dbReference type="GO" id="GO:0005506">
    <property type="term" value="F:iron ion binding"/>
    <property type="evidence" value="ECO:0007669"/>
    <property type="project" value="InterPro"/>
</dbReference>
<dbReference type="InterPro" id="IPR001128">
    <property type="entry name" value="Cyt_P450"/>
</dbReference>
<dbReference type="InterPro" id="IPR036396">
    <property type="entry name" value="Cyt_P450_sf"/>
</dbReference>
<evidence type="ECO:0000256" key="3">
    <source>
        <dbReference type="ARBA" id="ARBA00010617"/>
    </source>
</evidence>
<evidence type="ECO:0000256" key="7">
    <source>
        <dbReference type="PIRSR" id="PIRSR602403-1"/>
    </source>
</evidence>
<comment type="cofactor">
    <cofactor evidence="1 7">
        <name>heme</name>
        <dbReference type="ChEBI" id="CHEBI:30413"/>
    </cofactor>
</comment>
<reference evidence="8" key="1">
    <citation type="journal article" date="2020" name="Stud. Mycol.">
        <title>101 Dothideomycetes genomes: a test case for predicting lifestyles and emergence of pathogens.</title>
        <authorList>
            <person name="Haridas S."/>
            <person name="Albert R."/>
            <person name="Binder M."/>
            <person name="Bloem J."/>
            <person name="Labutti K."/>
            <person name="Salamov A."/>
            <person name="Andreopoulos B."/>
            <person name="Baker S."/>
            <person name="Barry K."/>
            <person name="Bills G."/>
            <person name="Bluhm B."/>
            <person name="Cannon C."/>
            <person name="Castanera R."/>
            <person name="Culley D."/>
            <person name="Daum C."/>
            <person name="Ezra D."/>
            <person name="Gonzalez J."/>
            <person name="Henrissat B."/>
            <person name="Kuo A."/>
            <person name="Liang C."/>
            <person name="Lipzen A."/>
            <person name="Lutzoni F."/>
            <person name="Magnuson J."/>
            <person name="Mondo S."/>
            <person name="Nolan M."/>
            <person name="Ohm R."/>
            <person name="Pangilinan J."/>
            <person name="Park H.-J."/>
            <person name="Ramirez L."/>
            <person name="Alfaro M."/>
            <person name="Sun H."/>
            <person name="Tritt A."/>
            <person name="Yoshinaga Y."/>
            <person name="Zwiers L.-H."/>
            <person name="Turgeon B."/>
            <person name="Goodwin S."/>
            <person name="Spatafora J."/>
            <person name="Crous P."/>
            <person name="Grigoriev I."/>
        </authorList>
    </citation>
    <scope>NUCLEOTIDE SEQUENCE</scope>
    <source>
        <strain evidence="8">CBS 122367</strain>
    </source>
</reference>
<dbReference type="GO" id="GO:0004497">
    <property type="term" value="F:monooxygenase activity"/>
    <property type="evidence" value="ECO:0007669"/>
    <property type="project" value="InterPro"/>
</dbReference>
<dbReference type="AlphaFoldDB" id="A0A6G1ITG5"/>
<evidence type="ECO:0000313" key="8">
    <source>
        <dbReference type="EMBL" id="KAF2681243.1"/>
    </source>
</evidence>
<feature type="binding site" description="axial binding residue" evidence="7">
    <location>
        <position position="232"/>
    </location>
    <ligand>
        <name>heme</name>
        <dbReference type="ChEBI" id="CHEBI:30413"/>
    </ligand>
    <ligandPart>
        <name>Fe</name>
        <dbReference type="ChEBI" id="CHEBI:18248"/>
    </ligandPart>
</feature>
<comment type="similarity">
    <text evidence="3">Belongs to the cytochrome P450 family.</text>
</comment>
<evidence type="ECO:0000256" key="4">
    <source>
        <dbReference type="ARBA" id="ARBA00022723"/>
    </source>
</evidence>
<comment type="pathway">
    <text evidence="2">Mycotoxin biosynthesis.</text>
</comment>
<dbReference type="OrthoDB" id="1844152at2759"/>
<dbReference type="GO" id="GO:0020037">
    <property type="term" value="F:heme binding"/>
    <property type="evidence" value="ECO:0007669"/>
    <property type="project" value="InterPro"/>
</dbReference>
<dbReference type="Pfam" id="PF00067">
    <property type="entry name" value="p450"/>
    <property type="match status" value="1"/>
</dbReference>
<evidence type="ECO:0000256" key="5">
    <source>
        <dbReference type="ARBA" id="ARBA00023002"/>
    </source>
</evidence>
<keyword evidence="4 7" id="KW-0479">Metal-binding</keyword>
<dbReference type="PRINTS" id="PR00465">
    <property type="entry name" value="EP450IV"/>
</dbReference>
<dbReference type="EMBL" id="MU005592">
    <property type="protein sequence ID" value="KAF2681243.1"/>
    <property type="molecule type" value="Genomic_DNA"/>
</dbReference>
<proteinExistence type="inferred from homology"/>